<keyword evidence="7" id="KW-0443">Lipid metabolism</keyword>
<evidence type="ECO:0000259" key="11">
    <source>
        <dbReference type="Pfam" id="PF08545"/>
    </source>
</evidence>
<dbReference type="OrthoDB" id="9815506at2"/>
<dbReference type="eggNOG" id="COG0332">
    <property type="taxonomic scope" value="Bacteria"/>
</dbReference>
<keyword evidence="13" id="KW-1185">Reference proteome</keyword>
<protein>
    <submittedName>
        <fullName evidence="12">3-oxoacyl-ACP synthase</fullName>
    </submittedName>
</protein>
<evidence type="ECO:0000256" key="1">
    <source>
        <dbReference type="ARBA" id="ARBA00005189"/>
    </source>
</evidence>
<keyword evidence="5" id="KW-0808">Transferase</keyword>
<evidence type="ECO:0000256" key="5">
    <source>
        <dbReference type="ARBA" id="ARBA00022679"/>
    </source>
</evidence>
<evidence type="ECO:0000259" key="10">
    <source>
        <dbReference type="Pfam" id="PF08541"/>
    </source>
</evidence>
<dbReference type="InterPro" id="IPR016039">
    <property type="entry name" value="Thiolase-like"/>
</dbReference>
<comment type="pathway">
    <text evidence="1">Lipid metabolism.</text>
</comment>
<dbReference type="RefSeq" id="WP_037977107.1">
    <property type="nucleotide sequence ID" value="NZ_JMKI01000037.1"/>
</dbReference>
<dbReference type="Gene3D" id="3.40.47.10">
    <property type="match status" value="1"/>
</dbReference>
<keyword evidence="4" id="KW-0444">Lipid biosynthesis</keyword>
<dbReference type="Proteomes" id="UP000027665">
    <property type="component" value="Unassembled WGS sequence"/>
</dbReference>
<dbReference type="GO" id="GO:0006633">
    <property type="term" value="P:fatty acid biosynthetic process"/>
    <property type="evidence" value="ECO:0007669"/>
    <property type="project" value="UniProtKB-KW"/>
</dbReference>
<evidence type="ECO:0000313" key="12">
    <source>
        <dbReference type="EMBL" id="KEJ91773.1"/>
    </source>
</evidence>
<dbReference type="CDD" id="cd00830">
    <property type="entry name" value="KAS_III"/>
    <property type="match status" value="1"/>
</dbReference>
<evidence type="ECO:0000256" key="2">
    <source>
        <dbReference type="ARBA" id="ARBA00008642"/>
    </source>
</evidence>
<evidence type="ECO:0000256" key="6">
    <source>
        <dbReference type="ARBA" id="ARBA00022832"/>
    </source>
</evidence>
<reference evidence="12 13" key="1">
    <citation type="submission" date="2014-04" db="EMBL/GenBank/DDBJ databases">
        <title>Draft Genome Sequence of Synergistes jonesii.</title>
        <authorList>
            <person name="Coil D.A."/>
            <person name="Eisen J.A."/>
            <person name="Holland-Moritz H.E."/>
        </authorList>
    </citation>
    <scope>NUCLEOTIDE SEQUENCE [LARGE SCALE GENOMIC DNA]</scope>
    <source>
        <strain evidence="12 13">78-1</strain>
    </source>
</reference>
<gene>
    <name evidence="12" type="ORF">EH55_07310</name>
</gene>
<dbReference type="GO" id="GO:0044550">
    <property type="term" value="P:secondary metabolite biosynthetic process"/>
    <property type="evidence" value="ECO:0007669"/>
    <property type="project" value="TreeGrafter"/>
</dbReference>
<dbReference type="InterPro" id="IPR013747">
    <property type="entry name" value="ACP_syn_III_C"/>
</dbReference>
<dbReference type="NCBIfam" id="NF006829">
    <property type="entry name" value="PRK09352.1"/>
    <property type="match status" value="1"/>
</dbReference>
<keyword evidence="6" id="KW-0276">Fatty acid metabolism</keyword>
<evidence type="ECO:0000256" key="9">
    <source>
        <dbReference type="ARBA" id="ARBA00023315"/>
    </source>
</evidence>
<dbReference type="GeneID" id="90984050"/>
<comment type="caution">
    <text evidence="12">The sequence shown here is derived from an EMBL/GenBank/DDBJ whole genome shotgun (WGS) entry which is preliminary data.</text>
</comment>
<evidence type="ECO:0000256" key="3">
    <source>
        <dbReference type="ARBA" id="ARBA00022490"/>
    </source>
</evidence>
<feature type="domain" description="Beta-ketoacyl-[acyl-carrier-protein] synthase III C-terminal" evidence="10">
    <location>
        <begin position="231"/>
        <end position="318"/>
    </location>
</feature>
<keyword evidence="9" id="KW-0012">Acyltransferase</keyword>
<proteinExistence type="inferred from homology"/>
<keyword evidence="8" id="KW-0275">Fatty acid biosynthesis</keyword>
<dbReference type="Pfam" id="PF08545">
    <property type="entry name" value="ACP_syn_III"/>
    <property type="match status" value="1"/>
</dbReference>
<evidence type="ECO:0000256" key="7">
    <source>
        <dbReference type="ARBA" id="ARBA00023098"/>
    </source>
</evidence>
<sequence>MAIIKGIPVRIAGTGKYIPEKVMTNADFEKIMETSDEWIRERTGIKERHFAAEGENCCDLAAKAALAALDDAGMAPGEIDAVIVSTNSPETLCPCSAATVQGTIGAAKAGAFDVISGCTGSLTAMLSAISCISCGVWENALVIGAERFESVIDWTDRSSAILFGDGAGACVLSRSAAGGGRFISGKIAADGAKRDLITIGGGGNPAKLRMKGQEVFRFVNAALPPFIKNFCKESGTDPRDIDFWVLHQANIRITESLFRRLGVPQGRTFANLEKYGNTSAASLMINLDEAMKAGRIKAGEKIAFAAFGAGMTLGALLYSA</sequence>
<dbReference type="PATRIC" id="fig|2754.20.peg.2245"/>
<dbReference type="Pfam" id="PF08541">
    <property type="entry name" value="ACP_syn_III_C"/>
    <property type="match status" value="1"/>
</dbReference>
<name>A0A073IN40_9BACT</name>
<dbReference type="InterPro" id="IPR004655">
    <property type="entry name" value="FabH"/>
</dbReference>
<dbReference type="InterPro" id="IPR013751">
    <property type="entry name" value="ACP_syn_III_N"/>
</dbReference>
<dbReference type="SUPFAM" id="SSF53901">
    <property type="entry name" value="Thiolase-like"/>
    <property type="match status" value="1"/>
</dbReference>
<dbReference type="NCBIfam" id="TIGR00747">
    <property type="entry name" value="fabH"/>
    <property type="match status" value="1"/>
</dbReference>
<dbReference type="AlphaFoldDB" id="A0A073IN40"/>
<keyword evidence="3" id="KW-0963">Cytoplasm</keyword>
<comment type="similarity">
    <text evidence="2">Belongs to the thiolase-like superfamily. FabH family.</text>
</comment>
<feature type="domain" description="Beta-ketoacyl-[acyl-carrier-protein] synthase III N-terminal" evidence="11">
    <location>
        <begin position="112"/>
        <end position="191"/>
    </location>
</feature>
<dbReference type="PANTHER" id="PTHR34069">
    <property type="entry name" value="3-OXOACYL-[ACYL-CARRIER-PROTEIN] SYNTHASE 3"/>
    <property type="match status" value="1"/>
</dbReference>
<evidence type="ECO:0000313" key="13">
    <source>
        <dbReference type="Proteomes" id="UP000027665"/>
    </source>
</evidence>
<accession>A0A073IN40</accession>
<organism evidence="12 13">
    <name type="scientific">Synergistes jonesii</name>
    <dbReference type="NCBI Taxonomy" id="2754"/>
    <lineage>
        <taxon>Bacteria</taxon>
        <taxon>Thermotogati</taxon>
        <taxon>Synergistota</taxon>
        <taxon>Synergistia</taxon>
        <taxon>Synergistales</taxon>
        <taxon>Synergistaceae</taxon>
        <taxon>Synergistes</taxon>
    </lineage>
</organism>
<evidence type="ECO:0000256" key="4">
    <source>
        <dbReference type="ARBA" id="ARBA00022516"/>
    </source>
</evidence>
<dbReference type="GO" id="GO:0004315">
    <property type="term" value="F:3-oxoacyl-[acyl-carrier-protein] synthase activity"/>
    <property type="evidence" value="ECO:0007669"/>
    <property type="project" value="InterPro"/>
</dbReference>
<dbReference type="STRING" id="2754.EH55_07310"/>
<dbReference type="PANTHER" id="PTHR34069:SF2">
    <property type="entry name" value="BETA-KETOACYL-[ACYL-CARRIER-PROTEIN] SYNTHASE III"/>
    <property type="match status" value="1"/>
</dbReference>
<evidence type="ECO:0000256" key="8">
    <source>
        <dbReference type="ARBA" id="ARBA00023160"/>
    </source>
</evidence>
<dbReference type="EMBL" id="JMKI01000037">
    <property type="protein sequence ID" value="KEJ91773.1"/>
    <property type="molecule type" value="Genomic_DNA"/>
</dbReference>